<evidence type="ECO:0000256" key="8">
    <source>
        <dbReference type="RuleBase" id="RU000682"/>
    </source>
</evidence>
<evidence type="ECO:0000313" key="10">
    <source>
        <dbReference type="EnsemblMetazoa" id="AATE002315-PA.1"/>
    </source>
</evidence>
<dbReference type="GO" id="GO:0005634">
    <property type="term" value="C:nucleus"/>
    <property type="evidence" value="ECO:0007669"/>
    <property type="project" value="UniProtKB-SubCell"/>
</dbReference>
<dbReference type="VEuPathDB" id="VectorBase:AATE002315"/>
<evidence type="ECO:0000256" key="3">
    <source>
        <dbReference type="ARBA" id="ARBA00023125"/>
    </source>
</evidence>
<evidence type="ECO:0000256" key="9">
    <source>
        <dbReference type="SAM" id="MobiDB-lite"/>
    </source>
</evidence>
<dbReference type="SUPFAM" id="SSF46689">
    <property type="entry name" value="Homeodomain-like"/>
    <property type="match status" value="1"/>
</dbReference>
<sequence>MQGFRNYSMDALQHRDTSGGLSVDLLAAHQYSTKASPPLSPLSDCTSPPSSDHGGSSQQQPPLDPSVRRYRTAFTRDQLARLEKEFYKENYVSRPRRCELAAQLNLPESTIKVWFQNRRMKDKRQRIAVAWPYAAVYSDPAFAASILQAAANSVGMPYGYPPAPMLTQMPLVPPPAVPNSAHAFTAYGYPRYAPYPIPQRSTLQTPGSGPNPAAYPAASAMLGAGASLPSAAYAPLAIPKAHTPPHDAGHQPSHQSPHHHHHHHHHHHQQQQQQQHQQQQHQHQQPQATRSPVASPHSALSLSPVSDRSKFDTSTSTSNSSNASVSPVKSLNGSTKGLLLAAAAVAAATHSAASQPLSPQTTVLPVTPEKPKLFKPYKSEA</sequence>
<dbReference type="InterPro" id="IPR052002">
    <property type="entry name" value="Even-skipped_HD"/>
</dbReference>
<feature type="compositionally biased region" description="Basic residues" evidence="9">
    <location>
        <begin position="256"/>
        <end position="269"/>
    </location>
</feature>
<dbReference type="GO" id="GO:0000978">
    <property type="term" value="F:RNA polymerase II cis-regulatory region sequence-specific DNA binding"/>
    <property type="evidence" value="ECO:0007669"/>
    <property type="project" value="TreeGrafter"/>
</dbReference>
<keyword evidence="5 7" id="KW-0539">Nucleus</keyword>
<evidence type="ECO:0000256" key="1">
    <source>
        <dbReference type="ARBA" id="ARBA00004123"/>
    </source>
</evidence>
<dbReference type="PANTHER" id="PTHR46294:SF4">
    <property type="entry name" value="SEGMENTATION PROTEIN EVEN-SKIPPED"/>
    <property type="match status" value="1"/>
</dbReference>
<feature type="compositionally biased region" description="Basic and acidic residues" evidence="9">
    <location>
        <begin position="369"/>
        <end position="381"/>
    </location>
</feature>
<protein>
    <submittedName>
        <fullName evidence="10">Uncharacterized protein</fullName>
    </submittedName>
</protein>
<reference evidence="10" key="1">
    <citation type="submission" date="2022-08" db="UniProtKB">
        <authorList>
            <consortium name="EnsemblMetazoa"/>
        </authorList>
    </citation>
    <scope>IDENTIFICATION</scope>
    <source>
        <strain evidence="10">EBRO</strain>
    </source>
</reference>
<feature type="compositionally biased region" description="Low complexity" evidence="9">
    <location>
        <begin position="312"/>
        <end position="330"/>
    </location>
</feature>
<dbReference type="CDD" id="cd00086">
    <property type="entry name" value="homeodomain"/>
    <property type="match status" value="1"/>
</dbReference>
<name>A0A182IN87_ANOAO</name>
<evidence type="ECO:0000256" key="6">
    <source>
        <dbReference type="ARBA" id="ARBA00038449"/>
    </source>
</evidence>
<dbReference type="AlphaFoldDB" id="A0A182IN87"/>
<evidence type="ECO:0000256" key="7">
    <source>
        <dbReference type="PROSITE-ProRule" id="PRU00108"/>
    </source>
</evidence>
<dbReference type="Gene3D" id="1.10.10.60">
    <property type="entry name" value="Homeodomain-like"/>
    <property type="match status" value="1"/>
</dbReference>
<dbReference type="SMART" id="SM00389">
    <property type="entry name" value="HOX"/>
    <property type="match status" value="1"/>
</dbReference>
<feature type="compositionally biased region" description="Low complexity" evidence="9">
    <location>
        <begin position="270"/>
        <end position="287"/>
    </location>
</feature>
<keyword evidence="4 7" id="KW-0371">Homeobox</keyword>
<feature type="region of interest" description="Disordered" evidence="9">
    <location>
        <begin position="34"/>
        <end position="67"/>
    </location>
</feature>
<dbReference type="FunFam" id="1.10.10.60:FF:000256">
    <property type="entry name" value="Even-skipped homeobox 1"/>
    <property type="match status" value="1"/>
</dbReference>
<dbReference type="InterPro" id="IPR001356">
    <property type="entry name" value="HD"/>
</dbReference>
<evidence type="ECO:0000256" key="5">
    <source>
        <dbReference type="ARBA" id="ARBA00023242"/>
    </source>
</evidence>
<dbReference type="PROSITE" id="PS50071">
    <property type="entry name" value="HOMEOBOX_2"/>
    <property type="match status" value="1"/>
</dbReference>
<dbReference type="InterPro" id="IPR020479">
    <property type="entry name" value="HD_metazoa"/>
</dbReference>
<feature type="region of interest" description="Disordered" evidence="9">
    <location>
        <begin position="345"/>
        <end position="381"/>
    </location>
</feature>
<dbReference type="Pfam" id="PF00046">
    <property type="entry name" value="Homeodomain"/>
    <property type="match status" value="1"/>
</dbReference>
<dbReference type="InterPro" id="IPR009057">
    <property type="entry name" value="Homeodomain-like_sf"/>
</dbReference>
<evidence type="ECO:0000256" key="2">
    <source>
        <dbReference type="ARBA" id="ARBA00022473"/>
    </source>
</evidence>
<dbReference type="PANTHER" id="PTHR46294">
    <property type="entry name" value="SEGMENTATION PROTEIN EVEN-SKIPPED"/>
    <property type="match status" value="1"/>
</dbReference>
<feature type="DNA-binding region" description="Homeobox" evidence="7">
    <location>
        <begin position="67"/>
        <end position="126"/>
    </location>
</feature>
<dbReference type="GO" id="GO:0000981">
    <property type="term" value="F:DNA-binding transcription factor activity, RNA polymerase II-specific"/>
    <property type="evidence" value="ECO:0007669"/>
    <property type="project" value="InterPro"/>
</dbReference>
<feature type="compositionally biased region" description="Polar residues" evidence="9">
    <location>
        <begin position="43"/>
        <end position="61"/>
    </location>
</feature>
<dbReference type="EnsemblMetazoa" id="AATE002315-RA">
    <property type="protein sequence ID" value="AATE002315-PA.1"/>
    <property type="gene ID" value="AATE002315"/>
</dbReference>
<accession>A0A182IN87</accession>
<organism evidence="10">
    <name type="scientific">Anopheles atroparvus</name>
    <name type="common">European mosquito</name>
    <dbReference type="NCBI Taxonomy" id="41427"/>
    <lineage>
        <taxon>Eukaryota</taxon>
        <taxon>Metazoa</taxon>
        <taxon>Ecdysozoa</taxon>
        <taxon>Arthropoda</taxon>
        <taxon>Hexapoda</taxon>
        <taxon>Insecta</taxon>
        <taxon>Pterygota</taxon>
        <taxon>Neoptera</taxon>
        <taxon>Endopterygota</taxon>
        <taxon>Diptera</taxon>
        <taxon>Nematocera</taxon>
        <taxon>Culicoidea</taxon>
        <taxon>Culicidae</taxon>
        <taxon>Anophelinae</taxon>
        <taxon>Anopheles</taxon>
    </lineage>
</organism>
<keyword evidence="2" id="KW-0217">Developmental protein</keyword>
<feature type="compositionally biased region" description="Polar residues" evidence="9">
    <location>
        <begin position="288"/>
        <end position="306"/>
    </location>
</feature>
<evidence type="ECO:0000256" key="4">
    <source>
        <dbReference type="ARBA" id="ARBA00023155"/>
    </source>
</evidence>
<feature type="region of interest" description="Disordered" evidence="9">
    <location>
        <begin position="239"/>
        <end position="332"/>
    </location>
</feature>
<dbReference type="STRING" id="41427.A0A182IN87"/>
<dbReference type="PROSITE" id="PS00027">
    <property type="entry name" value="HOMEOBOX_1"/>
    <property type="match status" value="1"/>
</dbReference>
<comment type="similarity">
    <text evidence="6">Belongs to the even-skipped homeobox family.</text>
</comment>
<feature type="compositionally biased region" description="Polar residues" evidence="9">
    <location>
        <begin position="354"/>
        <end position="364"/>
    </location>
</feature>
<proteinExistence type="inferred from homology"/>
<comment type="subcellular location">
    <subcellularLocation>
        <location evidence="1 7 8">Nucleus</location>
    </subcellularLocation>
</comment>
<dbReference type="PRINTS" id="PR00024">
    <property type="entry name" value="HOMEOBOX"/>
</dbReference>
<dbReference type="InterPro" id="IPR017970">
    <property type="entry name" value="Homeobox_CS"/>
</dbReference>
<keyword evidence="3 7" id="KW-0238">DNA-binding</keyword>